<reference evidence="2 3" key="1">
    <citation type="submission" date="2020-08" db="EMBL/GenBank/DDBJ databases">
        <title>Genomic Encyclopedia of Type Strains, Phase IV (KMG-IV): sequencing the most valuable type-strain genomes for metagenomic binning, comparative biology and taxonomic classification.</title>
        <authorList>
            <person name="Goeker M."/>
        </authorList>
    </citation>
    <scope>NUCLEOTIDE SEQUENCE [LARGE SCALE GENOMIC DNA]</scope>
    <source>
        <strain evidence="2 3">DSM 15895</strain>
    </source>
</reference>
<dbReference type="GO" id="GO:0016747">
    <property type="term" value="F:acyltransferase activity, transferring groups other than amino-acyl groups"/>
    <property type="evidence" value="ECO:0007669"/>
    <property type="project" value="InterPro"/>
</dbReference>
<proteinExistence type="predicted"/>
<comment type="caution">
    <text evidence="2">The sequence shown here is derived from an EMBL/GenBank/DDBJ whole genome shotgun (WGS) entry which is preliminary data.</text>
</comment>
<dbReference type="EMBL" id="JACHHE010000001">
    <property type="protein sequence ID" value="MBB5178579.1"/>
    <property type="molecule type" value="Genomic_DNA"/>
</dbReference>
<dbReference type="CDD" id="cd04301">
    <property type="entry name" value="NAT_SF"/>
    <property type="match status" value="1"/>
</dbReference>
<dbReference type="Proteomes" id="UP000525923">
    <property type="component" value="Unassembled WGS sequence"/>
</dbReference>
<dbReference type="RefSeq" id="WP_158290637.1">
    <property type="nucleotide sequence ID" value="NZ_JACHHE010000001.1"/>
</dbReference>
<feature type="domain" description="N-acetyltransferase" evidence="1">
    <location>
        <begin position="139"/>
        <end position="274"/>
    </location>
</feature>
<sequence length="274" mass="30936">MMEWGQNKETTKKIEDIKRKGTQAYFKEYQKQSPSFTGEYLVLKGKGDVFCSGDSCHGFGFGTDEVLVSSDIDEMENFVRKKRTDFSLFLEITPYADEKLIKRLQVLGYTLDHFLNVWLIDLQQWQPKEVQQDRGAIVEKVDDENVHDWAWAVALGISDDDYQAAVAVESVRSFWQVEGNTAFLVRENGKCTGGGCMAIDGELAELFMTATLPAKRGKGYQAMLIEERLQYAKEAGCSYATVTTKPGTSSARNVRRSGFQLAYDKAVLRSPRLE</sequence>
<protein>
    <submittedName>
        <fullName evidence="2">GNAT superfamily N-acetyltransferase</fullName>
    </submittedName>
</protein>
<dbReference type="PROSITE" id="PS51186">
    <property type="entry name" value="GNAT"/>
    <property type="match status" value="1"/>
</dbReference>
<accession>A0A7W8CQM7</accession>
<dbReference type="Gene3D" id="3.40.630.30">
    <property type="match status" value="1"/>
</dbReference>
<dbReference type="InterPro" id="IPR000182">
    <property type="entry name" value="GNAT_dom"/>
</dbReference>
<dbReference type="SUPFAM" id="SSF55729">
    <property type="entry name" value="Acyl-CoA N-acyltransferases (Nat)"/>
    <property type="match status" value="1"/>
</dbReference>
<organism evidence="2 3">
    <name type="scientific">Planococcus koreensis</name>
    <dbReference type="NCBI Taxonomy" id="112331"/>
    <lineage>
        <taxon>Bacteria</taxon>
        <taxon>Bacillati</taxon>
        <taxon>Bacillota</taxon>
        <taxon>Bacilli</taxon>
        <taxon>Bacillales</taxon>
        <taxon>Caryophanaceae</taxon>
        <taxon>Planococcus</taxon>
    </lineage>
</organism>
<gene>
    <name evidence="2" type="ORF">HNQ44_000001</name>
</gene>
<keyword evidence="2" id="KW-0808">Transferase</keyword>
<keyword evidence="3" id="KW-1185">Reference proteome</keyword>
<dbReference type="Pfam" id="PF00583">
    <property type="entry name" value="Acetyltransf_1"/>
    <property type="match status" value="1"/>
</dbReference>
<dbReference type="AlphaFoldDB" id="A0A7W8CQM7"/>
<dbReference type="OrthoDB" id="2350893at2"/>
<evidence type="ECO:0000259" key="1">
    <source>
        <dbReference type="PROSITE" id="PS51186"/>
    </source>
</evidence>
<evidence type="ECO:0000313" key="3">
    <source>
        <dbReference type="Proteomes" id="UP000525923"/>
    </source>
</evidence>
<dbReference type="InterPro" id="IPR016181">
    <property type="entry name" value="Acyl_CoA_acyltransferase"/>
</dbReference>
<name>A0A7W8CQM7_9BACL</name>
<evidence type="ECO:0000313" key="2">
    <source>
        <dbReference type="EMBL" id="MBB5178579.1"/>
    </source>
</evidence>